<dbReference type="EMBL" id="JAXCGZ010022989">
    <property type="protein sequence ID" value="KAK7019663.1"/>
    <property type="molecule type" value="Genomic_DNA"/>
</dbReference>
<protein>
    <recommendedName>
        <fullName evidence="8">Acetyl-CoA hydrolase</fullName>
    </recommendedName>
</protein>
<dbReference type="Proteomes" id="UP001381693">
    <property type="component" value="Unassembled WGS sequence"/>
</dbReference>
<dbReference type="InterPro" id="IPR037171">
    <property type="entry name" value="NagB/RpiA_transferase-like"/>
</dbReference>
<dbReference type="AlphaFoldDB" id="A0AAN8ZT12"/>
<evidence type="ECO:0008006" key="8">
    <source>
        <dbReference type="Google" id="ProtNLM"/>
    </source>
</evidence>
<sequence>MAAKNVIRCLLKKSTDKVSSVISSASVSNHVRTYYTYSHEPFHPLKRAPIWQSAEEAVSVVKSGDVVFIHGAAATPLKLVKALTEHGKKSQLTGVTVCHIHTEGPASYAQPDCEGKKYNDISHISPLGIFRSNSFFIGANCREAVNDGRGDFVPIFLSEIPILFHRNYVNIDVALVQNMDGQMKENETLREQIRSLEEANKAQGQERKELEKRIKKLEGEKSQLESRLSKQEDKNKQLNDNLKELDVSPPDKHGFCSLGTSVDCARAAVQNAKYIIGQVNPCMPRTFGDGVIHKSHFDAMVDGIENLPEHKPKARSDVENQIGKLIADNLVVNGATIQMGIGNIPDAVLASLKNHKDLGIHSEMFSDGVVDLVEAGCITNTHKSFQPGKIVGSFIVGTRRLFDFVDNNPFVTMCDVAVVNSIPVIASNPKVTAINSCIEVDLTGQVVSDSIGTKMYSGVGGQVDFIRAAAVCRDGLGKPILAMPSTTSRGDSKIVPFLKQGGGVVTTRAHLHYLVTEWGIANLFGKNLRQRAYELIQIAHPDHRESLEKAAFERLKCMPSPN</sequence>
<accession>A0AAN8ZT12</accession>
<dbReference type="GO" id="GO:0006083">
    <property type="term" value="P:acetate metabolic process"/>
    <property type="evidence" value="ECO:0007669"/>
    <property type="project" value="InterPro"/>
</dbReference>
<dbReference type="InterPro" id="IPR026888">
    <property type="entry name" value="AcetylCoA_hyd_C"/>
</dbReference>
<dbReference type="PANTHER" id="PTHR21432">
    <property type="entry name" value="ACETYL-COA HYDROLASE-RELATED"/>
    <property type="match status" value="1"/>
</dbReference>
<dbReference type="InterPro" id="IPR038460">
    <property type="entry name" value="AcetylCoA_hyd_C_sf"/>
</dbReference>
<comment type="caution">
    <text evidence="6">The sequence shown here is derived from an EMBL/GenBank/DDBJ whole genome shotgun (WGS) entry which is preliminary data.</text>
</comment>
<organism evidence="6 7">
    <name type="scientific">Halocaridina rubra</name>
    <name type="common">Hawaiian red shrimp</name>
    <dbReference type="NCBI Taxonomy" id="373956"/>
    <lineage>
        <taxon>Eukaryota</taxon>
        <taxon>Metazoa</taxon>
        <taxon>Ecdysozoa</taxon>
        <taxon>Arthropoda</taxon>
        <taxon>Crustacea</taxon>
        <taxon>Multicrustacea</taxon>
        <taxon>Malacostraca</taxon>
        <taxon>Eumalacostraca</taxon>
        <taxon>Eucarida</taxon>
        <taxon>Decapoda</taxon>
        <taxon>Pleocyemata</taxon>
        <taxon>Caridea</taxon>
        <taxon>Atyoidea</taxon>
        <taxon>Atyidae</taxon>
        <taxon>Halocaridina</taxon>
    </lineage>
</organism>
<dbReference type="GO" id="GO:0008775">
    <property type="term" value="F:acetate CoA-transferase activity"/>
    <property type="evidence" value="ECO:0007669"/>
    <property type="project" value="InterPro"/>
</dbReference>
<dbReference type="Pfam" id="PF02550">
    <property type="entry name" value="AcetylCoA_hydro"/>
    <property type="match status" value="1"/>
</dbReference>
<evidence type="ECO:0000259" key="4">
    <source>
        <dbReference type="Pfam" id="PF02550"/>
    </source>
</evidence>
<dbReference type="SUPFAM" id="SSF100950">
    <property type="entry name" value="NagB/RpiA/CoA transferase-like"/>
    <property type="match status" value="2"/>
</dbReference>
<comment type="similarity">
    <text evidence="1">Belongs to the acetyl-CoA hydrolase/transferase family.</text>
</comment>
<evidence type="ECO:0000313" key="6">
    <source>
        <dbReference type="EMBL" id="KAK7019663.1"/>
    </source>
</evidence>
<evidence type="ECO:0000256" key="1">
    <source>
        <dbReference type="ARBA" id="ARBA00009632"/>
    </source>
</evidence>
<evidence type="ECO:0000259" key="5">
    <source>
        <dbReference type="Pfam" id="PF13336"/>
    </source>
</evidence>
<reference evidence="6 7" key="1">
    <citation type="submission" date="2023-11" db="EMBL/GenBank/DDBJ databases">
        <title>Halocaridina rubra genome assembly.</title>
        <authorList>
            <person name="Smith C."/>
        </authorList>
    </citation>
    <scope>NUCLEOTIDE SEQUENCE [LARGE SCALE GENOMIC DNA]</scope>
    <source>
        <strain evidence="6">EP-1</strain>
        <tissue evidence="6">Whole</tissue>
    </source>
</reference>
<dbReference type="Gene3D" id="3.40.1080.20">
    <property type="entry name" value="Acetyl-CoA hydrolase/transferase C-terminal domain"/>
    <property type="match status" value="1"/>
</dbReference>
<feature type="domain" description="Acetyl-CoA hydrolase/transferase N-terminal" evidence="4">
    <location>
        <begin position="52"/>
        <end position="177"/>
    </location>
</feature>
<dbReference type="Gene3D" id="3.40.1080.10">
    <property type="entry name" value="Glutaconate Coenzyme A-transferase"/>
    <property type="match status" value="2"/>
</dbReference>
<feature type="region of interest" description="Disordered" evidence="3">
    <location>
        <begin position="221"/>
        <end position="246"/>
    </location>
</feature>
<keyword evidence="2" id="KW-0808">Transferase</keyword>
<gene>
    <name evidence="6" type="ORF">SK128_008263</name>
</gene>
<proteinExistence type="inferred from homology"/>
<name>A0AAN8ZT12_HALRR</name>
<evidence type="ECO:0000313" key="7">
    <source>
        <dbReference type="Proteomes" id="UP001381693"/>
    </source>
</evidence>
<dbReference type="GO" id="GO:0005739">
    <property type="term" value="C:mitochondrion"/>
    <property type="evidence" value="ECO:0007669"/>
    <property type="project" value="TreeGrafter"/>
</dbReference>
<dbReference type="InterPro" id="IPR046433">
    <property type="entry name" value="ActCoA_hydro"/>
</dbReference>
<feature type="domain" description="Acetyl-CoA hydrolase/transferase C-terminal" evidence="5">
    <location>
        <begin position="397"/>
        <end position="551"/>
    </location>
</feature>
<dbReference type="InterPro" id="IPR003702">
    <property type="entry name" value="ActCoA_hydro_N"/>
</dbReference>
<evidence type="ECO:0000256" key="3">
    <source>
        <dbReference type="SAM" id="MobiDB-lite"/>
    </source>
</evidence>
<dbReference type="Pfam" id="PF13336">
    <property type="entry name" value="AcetylCoA_hyd_C"/>
    <property type="match status" value="1"/>
</dbReference>
<evidence type="ECO:0000256" key="2">
    <source>
        <dbReference type="ARBA" id="ARBA00022679"/>
    </source>
</evidence>
<dbReference type="Gene3D" id="3.30.750.70">
    <property type="entry name" value="4-hydroxybutyrate coenzyme like domains"/>
    <property type="match status" value="1"/>
</dbReference>
<dbReference type="PANTHER" id="PTHR21432:SF20">
    <property type="entry name" value="ACETYL-COA HYDROLASE"/>
    <property type="match status" value="1"/>
</dbReference>
<keyword evidence="7" id="KW-1185">Reference proteome</keyword>